<feature type="active site" evidence="6 7">
    <location>
        <position position="169"/>
    </location>
</feature>
<dbReference type="Gene3D" id="3.40.50.2300">
    <property type="match status" value="1"/>
</dbReference>
<keyword evidence="12" id="KW-1185">Reference proteome</keyword>
<dbReference type="PANTHER" id="PTHR42872:SF6">
    <property type="entry name" value="PROTEIN-GLUTAMATE METHYLESTERASE_PROTEIN-GLUTAMINE GLUTAMINASE"/>
    <property type="match status" value="1"/>
</dbReference>
<gene>
    <name evidence="6" type="primary">cheB</name>
    <name evidence="11" type="ORF">EDD71_12650</name>
</gene>
<reference evidence="11 12" key="1">
    <citation type="submission" date="2019-03" db="EMBL/GenBank/DDBJ databases">
        <title>Genomic Encyclopedia of Type Strains, Phase IV (KMG-IV): sequencing the most valuable type-strain genomes for metagenomic binning, comparative biology and taxonomic classification.</title>
        <authorList>
            <person name="Goeker M."/>
        </authorList>
    </citation>
    <scope>NUCLEOTIDE SEQUENCE [LARGE SCALE GENOMIC DNA]</scope>
    <source>
        <strain evidence="11 12">DSM 24455</strain>
    </source>
</reference>
<accession>A0A4R7K9D4</accession>
<dbReference type="CDD" id="cd16432">
    <property type="entry name" value="CheB_Rec"/>
    <property type="match status" value="1"/>
</dbReference>
<keyword evidence="1 6" id="KW-0963">Cytoplasm</keyword>
<proteinExistence type="inferred from homology"/>
<dbReference type="RefSeq" id="WP_133629073.1">
    <property type="nucleotide sequence ID" value="NZ_SOAZ01000026.1"/>
</dbReference>
<keyword evidence="3 6" id="KW-0378">Hydrolase</keyword>
<dbReference type="PROSITE" id="PS50110">
    <property type="entry name" value="RESPONSE_REGULATORY"/>
    <property type="match status" value="1"/>
</dbReference>
<feature type="active site" evidence="6 7">
    <location>
        <position position="196"/>
    </location>
</feature>
<evidence type="ECO:0000256" key="5">
    <source>
        <dbReference type="ARBA" id="ARBA00048267"/>
    </source>
</evidence>
<evidence type="ECO:0000313" key="11">
    <source>
        <dbReference type="EMBL" id="TDT50633.1"/>
    </source>
</evidence>
<dbReference type="InterPro" id="IPR000673">
    <property type="entry name" value="Sig_transdc_resp-reg_Me-estase"/>
</dbReference>
<keyword evidence="6 8" id="KW-0597">Phosphoprotein</keyword>
<dbReference type="Pfam" id="PF01339">
    <property type="entry name" value="CheB_methylest"/>
    <property type="match status" value="1"/>
</dbReference>
<dbReference type="GO" id="GO:0008984">
    <property type="term" value="F:protein-glutamate methylesterase activity"/>
    <property type="evidence" value="ECO:0007669"/>
    <property type="project" value="UniProtKB-UniRule"/>
</dbReference>
<dbReference type="NCBIfam" id="NF001965">
    <property type="entry name" value="PRK00742.1"/>
    <property type="match status" value="1"/>
</dbReference>
<comment type="function">
    <text evidence="4">May play the central regulatory role in sporulation. It may be an element of the effector pathway responsible for the activation of sporulation genes in response to nutritional stress. Spo0A may act in concert with spo0H (a sigma factor) to control the expression of some genes that are critical to the sporulation process.</text>
</comment>
<evidence type="ECO:0000259" key="10">
    <source>
        <dbReference type="PROSITE" id="PS50122"/>
    </source>
</evidence>
<dbReference type="CDD" id="cd17541">
    <property type="entry name" value="REC_CheB-like"/>
    <property type="match status" value="1"/>
</dbReference>
<feature type="active site" evidence="6 7">
    <location>
        <position position="288"/>
    </location>
</feature>
<evidence type="ECO:0000256" key="6">
    <source>
        <dbReference type="HAMAP-Rule" id="MF_00099"/>
    </source>
</evidence>
<evidence type="ECO:0000259" key="9">
    <source>
        <dbReference type="PROSITE" id="PS50110"/>
    </source>
</evidence>
<sequence length="346" mass="37665">MFEKIKVLVVDDSAFMRKMISDMINSQPDMTVIDTAKDGESAILKAQALSPDVITLDIEMPKKNGLEALKIIKEISKSQVVMVSSLTAEGSLITIEALRLGAFDFIQKPSGSISLDIDKVKEDLVEKIRYAKGHLKKIKSSVRNLNENRVFISTLSRNRVINALVLGASTGGPRVLYDVITRLPEKLGIPVFVVQHMPPGFTKAFAERINSSSSLDVVEAKDGDIIRQNCVYIAPGGYHMLIKKDKIKLDTTPPLHGVRPAADKLFISASESYNGNVLGVVLTGMGKDGAAGVKAIKERGGLVIAQDEATSTVYGMPKAAFETGCVDMVLPDYRICDEIVKMVKRT</sequence>
<dbReference type="PANTHER" id="PTHR42872">
    <property type="entry name" value="PROTEIN-GLUTAMATE METHYLESTERASE/PROTEIN-GLUTAMINE GLUTAMINASE"/>
    <property type="match status" value="1"/>
</dbReference>
<dbReference type="PIRSF" id="PIRSF000876">
    <property type="entry name" value="RR_chemtxs_CheB"/>
    <property type="match status" value="1"/>
</dbReference>
<evidence type="ECO:0000256" key="4">
    <source>
        <dbReference type="ARBA" id="ARBA00024867"/>
    </source>
</evidence>
<dbReference type="SUPFAM" id="SSF52172">
    <property type="entry name" value="CheY-like"/>
    <property type="match status" value="1"/>
</dbReference>
<dbReference type="InterPro" id="IPR035909">
    <property type="entry name" value="CheB_C"/>
</dbReference>
<feature type="domain" description="CheB-type methylesterase" evidence="10">
    <location>
        <begin position="164"/>
        <end position="346"/>
    </location>
</feature>
<dbReference type="Pfam" id="PF00072">
    <property type="entry name" value="Response_reg"/>
    <property type="match status" value="1"/>
</dbReference>
<dbReference type="GO" id="GO:0006935">
    <property type="term" value="P:chemotaxis"/>
    <property type="evidence" value="ECO:0007669"/>
    <property type="project" value="UniProtKB-UniRule"/>
</dbReference>
<comment type="subcellular location">
    <subcellularLocation>
        <location evidence="6">Cytoplasm</location>
    </subcellularLocation>
</comment>
<comment type="caution">
    <text evidence="11">The sequence shown here is derived from an EMBL/GenBank/DDBJ whole genome shotgun (WGS) entry which is preliminary data.</text>
</comment>
<keyword evidence="2 6" id="KW-0145">Chemotaxis</keyword>
<name>A0A4R7K9D4_9CLOT</name>
<comment type="PTM">
    <text evidence="6">Phosphorylated by CheA. Phosphorylation of the N-terminal regulatory domain activates the methylesterase activity.</text>
</comment>
<comment type="function">
    <text evidence="6">Involved in chemotaxis. Part of a chemotaxis signal transduction system that modulates chemotaxis in response to various stimuli. Catalyzes the demethylation of specific methylglutamate residues introduced into the chemoreceptors (methyl-accepting chemotaxis proteins or MCP) by CheR. Also mediates the irreversible deamidation of specific glutamine residues to glutamic acid.</text>
</comment>
<comment type="similarity">
    <text evidence="6">Belongs to the CheB family.</text>
</comment>
<dbReference type="Proteomes" id="UP000295325">
    <property type="component" value="Unassembled WGS sequence"/>
</dbReference>
<dbReference type="InterPro" id="IPR001789">
    <property type="entry name" value="Sig_transdc_resp-reg_receiver"/>
</dbReference>
<feature type="domain" description="Response regulatory" evidence="9">
    <location>
        <begin position="6"/>
        <end position="123"/>
    </location>
</feature>
<dbReference type="AlphaFoldDB" id="A0A4R7K9D4"/>
<comment type="domain">
    <text evidence="6">Contains a C-terminal catalytic domain, and an N-terminal region which modulates catalytic activity.</text>
</comment>
<protein>
    <recommendedName>
        <fullName evidence="6">Protein-glutamate methylesterase/protein-glutamine glutaminase</fullName>
        <ecNumber evidence="6">3.1.1.61</ecNumber>
        <ecNumber evidence="6">3.5.1.44</ecNumber>
    </recommendedName>
</protein>
<dbReference type="InterPro" id="IPR011006">
    <property type="entry name" value="CheY-like_superfamily"/>
</dbReference>
<evidence type="ECO:0000256" key="8">
    <source>
        <dbReference type="PROSITE-ProRule" id="PRU00169"/>
    </source>
</evidence>
<feature type="modified residue" description="4-aspartylphosphate" evidence="6 8">
    <location>
        <position position="57"/>
    </location>
</feature>
<comment type="catalytic activity">
    <reaction evidence="6">
        <text>L-glutaminyl-[protein] + H2O = L-glutamyl-[protein] + NH4(+)</text>
        <dbReference type="Rhea" id="RHEA:16441"/>
        <dbReference type="Rhea" id="RHEA-COMP:10207"/>
        <dbReference type="Rhea" id="RHEA-COMP:10208"/>
        <dbReference type="ChEBI" id="CHEBI:15377"/>
        <dbReference type="ChEBI" id="CHEBI:28938"/>
        <dbReference type="ChEBI" id="CHEBI:29973"/>
        <dbReference type="ChEBI" id="CHEBI:30011"/>
        <dbReference type="EC" id="3.5.1.44"/>
    </reaction>
</comment>
<evidence type="ECO:0000313" key="12">
    <source>
        <dbReference type="Proteomes" id="UP000295325"/>
    </source>
</evidence>
<dbReference type="PROSITE" id="PS50122">
    <property type="entry name" value="CHEB"/>
    <property type="match status" value="1"/>
</dbReference>
<comment type="catalytic activity">
    <reaction evidence="5 6">
        <text>[protein]-L-glutamate 5-O-methyl ester + H2O = L-glutamyl-[protein] + methanol + H(+)</text>
        <dbReference type="Rhea" id="RHEA:23236"/>
        <dbReference type="Rhea" id="RHEA-COMP:10208"/>
        <dbReference type="Rhea" id="RHEA-COMP:10311"/>
        <dbReference type="ChEBI" id="CHEBI:15377"/>
        <dbReference type="ChEBI" id="CHEBI:15378"/>
        <dbReference type="ChEBI" id="CHEBI:17790"/>
        <dbReference type="ChEBI" id="CHEBI:29973"/>
        <dbReference type="ChEBI" id="CHEBI:82795"/>
        <dbReference type="EC" id="3.1.1.61"/>
    </reaction>
</comment>
<dbReference type="EC" id="3.5.1.44" evidence="6"/>
<organism evidence="11 12">
    <name type="scientific">Fonticella tunisiensis</name>
    <dbReference type="NCBI Taxonomy" id="1096341"/>
    <lineage>
        <taxon>Bacteria</taxon>
        <taxon>Bacillati</taxon>
        <taxon>Bacillota</taxon>
        <taxon>Clostridia</taxon>
        <taxon>Eubacteriales</taxon>
        <taxon>Clostridiaceae</taxon>
        <taxon>Fonticella</taxon>
    </lineage>
</organism>
<dbReference type="EMBL" id="SOAZ01000026">
    <property type="protein sequence ID" value="TDT50633.1"/>
    <property type="molecule type" value="Genomic_DNA"/>
</dbReference>
<evidence type="ECO:0000256" key="2">
    <source>
        <dbReference type="ARBA" id="ARBA00022500"/>
    </source>
</evidence>
<dbReference type="GO" id="GO:0050568">
    <property type="term" value="F:protein-glutamine glutaminase activity"/>
    <property type="evidence" value="ECO:0007669"/>
    <property type="project" value="UniProtKB-UniRule"/>
</dbReference>
<dbReference type="Gene3D" id="3.40.50.180">
    <property type="entry name" value="Methylesterase CheB, C-terminal domain"/>
    <property type="match status" value="1"/>
</dbReference>
<dbReference type="GO" id="GO:0000156">
    <property type="term" value="F:phosphorelay response regulator activity"/>
    <property type="evidence" value="ECO:0007669"/>
    <property type="project" value="InterPro"/>
</dbReference>
<dbReference type="SMART" id="SM00448">
    <property type="entry name" value="REC"/>
    <property type="match status" value="1"/>
</dbReference>
<dbReference type="GO" id="GO:0005737">
    <property type="term" value="C:cytoplasm"/>
    <property type="evidence" value="ECO:0007669"/>
    <property type="project" value="UniProtKB-SubCell"/>
</dbReference>
<dbReference type="EC" id="3.1.1.61" evidence="6"/>
<dbReference type="InterPro" id="IPR008248">
    <property type="entry name" value="CheB-like"/>
</dbReference>
<dbReference type="SUPFAM" id="SSF52738">
    <property type="entry name" value="Methylesterase CheB, C-terminal domain"/>
    <property type="match status" value="1"/>
</dbReference>
<evidence type="ECO:0000256" key="3">
    <source>
        <dbReference type="ARBA" id="ARBA00022801"/>
    </source>
</evidence>
<evidence type="ECO:0000256" key="1">
    <source>
        <dbReference type="ARBA" id="ARBA00022490"/>
    </source>
</evidence>
<dbReference type="HAMAP" id="MF_00099">
    <property type="entry name" value="CheB_chemtxs"/>
    <property type="match status" value="1"/>
</dbReference>
<evidence type="ECO:0000256" key="7">
    <source>
        <dbReference type="PROSITE-ProRule" id="PRU00050"/>
    </source>
</evidence>
<dbReference type="OrthoDB" id="9793421at2"/>